<dbReference type="InterPro" id="IPR041489">
    <property type="entry name" value="PDZ_6"/>
</dbReference>
<feature type="transmembrane region" description="Helical" evidence="1">
    <location>
        <begin position="54"/>
        <end position="73"/>
    </location>
</feature>
<feature type="domain" description="PDZ" evidence="2">
    <location>
        <begin position="308"/>
        <end position="341"/>
    </location>
</feature>
<protein>
    <submittedName>
        <fullName evidence="3">PDZ domain-containing protein</fullName>
    </submittedName>
</protein>
<evidence type="ECO:0000256" key="1">
    <source>
        <dbReference type="SAM" id="Phobius"/>
    </source>
</evidence>
<comment type="caution">
    <text evidence="3">The sequence shown here is derived from an EMBL/GenBank/DDBJ whole genome shotgun (WGS) entry which is preliminary data.</text>
</comment>
<feature type="transmembrane region" description="Helical" evidence="1">
    <location>
        <begin position="144"/>
        <end position="163"/>
    </location>
</feature>
<reference evidence="4" key="1">
    <citation type="journal article" date="2019" name="Int. J. Syst. Evol. Microbiol.">
        <title>The Global Catalogue of Microorganisms (GCM) 10K type strain sequencing project: providing services to taxonomists for standard genome sequencing and annotation.</title>
        <authorList>
            <consortium name="The Broad Institute Genomics Platform"/>
            <consortium name="The Broad Institute Genome Sequencing Center for Infectious Disease"/>
            <person name="Wu L."/>
            <person name="Ma J."/>
        </authorList>
    </citation>
    <scope>NUCLEOTIDE SEQUENCE [LARGE SCALE GENOMIC DNA]</scope>
    <source>
        <strain evidence="4">CGMCC 1.15790</strain>
    </source>
</reference>
<gene>
    <name evidence="3" type="ORF">ACFPTR_01555</name>
</gene>
<accession>A0ABW0U2H5</accession>
<feature type="transmembrane region" description="Helical" evidence="1">
    <location>
        <begin position="184"/>
        <end position="203"/>
    </location>
</feature>
<dbReference type="Proteomes" id="UP001596143">
    <property type="component" value="Unassembled WGS sequence"/>
</dbReference>
<organism evidence="3 4">
    <name type="scientific">Aliibacillus thermotolerans</name>
    <dbReference type="NCBI Taxonomy" id="1834418"/>
    <lineage>
        <taxon>Bacteria</taxon>
        <taxon>Bacillati</taxon>
        <taxon>Bacillota</taxon>
        <taxon>Bacilli</taxon>
        <taxon>Bacillales</taxon>
        <taxon>Bacillaceae</taxon>
        <taxon>Aliibacillus</taxon>
    </lineage>
</organism>
<keyword evidence="4" id="KW-1185">Reference proteome</keyword>
<feature type="transmembrane region" description="Helical" evidence="1">
    <location>
        <begin position="249"/>
        <end position="265"/>
    </location>
</feature>
<dbReference type="SUPFAM" id="SSF50156">
    <property type="entry name" value="PDZ domain-like"/>
    <property type="match status" value="1"/>
</dbReference>
<feature type="transmembrane region" description="Helical" evidence="1">
    <location>
        <begin position="15"/>
        <end position="34"/>
    </location>
</feature>
<feature type="transmembrane region" description="Helical" evidence="1">
    <location>
        <begin position="271"/>
        <end position="290"/>
    </location>
</feature>
<keyword evidence="1" id="KW-1133">Transmembrane helix</keyword>
<dbReference type="EMBL" id="JBHSPF010000007">
    <property type="protein sequence ID" value="MFC5627583.1"/>
    <property type="molecule type" value="Genomic_DNA"/>
</dbReference>
<dbReference type="Pfam" id="PF17820">
    <property type="entry name" value="PDZ_6"/>
    <property type="match status" value="1"/>
</dbReference>
<dbReference type="InterPro" id="IPR036034">
    <property type="entry name" value="PDZ_sf"/>
</dbReference>
<evidence type="ECO:0000313" key="3">
    <source>
        <dbReference type="EMBL" id="MFC5627583.1"/>
    </source>
</evidence>
<feature type="transmembrane region" description="Helical" evidence="1">
    <location>
        <begin position="79"/>
        <end position="98"/>
    </location>
</feature>
<name>A0ABW0U2H5_9BACI</name>
<feature type="transmembrane region" description="Helical" evidence="1">
    <location>
        <begin position="105"/>
        <end position="124"/>
    </location>
</feature>
<evidence type="ECO:0000313" key="4">
    <source>
        <dbReference type="Proteomes" id="UP001596143"/>
    </source>
</evidence>
<proteinExistence type="predicted"/>
<keyword evidence="1" id="KW-0472">Membrane</keyword>
<sequence length="401" mass="45228">MEATLWELLKAFGRFFAHPLTYIIPMAMFVLGILRVKRERQFFHIRIHPSWFDVTAPLFPGFLAGMILSFALLTLGIVFPFSFFLIVSGWLLLFIVMGRVRLLSPAYTIGFAGLSLFLLPMLQIESFQMGRFLSSLQEMDGRLLLVFLAFLLIVEGSLIWTNGPKYTSPLLVKSPRGKYIGAHRLQRIWFIPLFLPLPVGGLVAQDWWLFLPTGVESVSLFLVPFAIGAKQSVLHTLPHAAISRTGKKVVILGVVMGAFAWLSYYEERIVPFVLGIVILARIAISLHNYWQARENYPFFTLPPAGIRVLDVLPGSTAEKIGITPGEIIVKANGQPILHERDLYTGIQRNSAYCKLEVKDIRGEVRHVQSAVYANEHHELGILFVSDREQEEKTSTNISMSE</sequence>
<keyword evidence="1" id="KW-0812">Transmembrane</keyword>
<dbReference type="RefSeq" id="WP_270895537.1">
    <property type="nucleotide sequence ID" value="NZ_JBHSPF010000007.1"/>
</dbReference>
<dbReference type="Gene3D" id="2.30.42.10">
    <property type="match status" value="1"/>
</dbReference>
<evidence type="ECO:0000259" key="2">
    <source>
        <dbReference type="Pfam" id="PF17820"/>
    </source>
</evidence>